<reference evidence="2" key="1">
    <citation type="submission" date="2020-10" db="EMBL/GenBank/DDBJ databases">
        <authorList>
            <person name="Abbas A."/>
            <person name="Razzaq R."/>
            <person name="Waqas M."/>
            <person name="Abbas N."/>
            <person name="Nielsen T.K."/>
            <person name="Hansen L.H."/>
            <person name="Hussain S."/>
            <person name="Shahid M."/>
        </authorList>
    </citation>
    <scope>NUCLEOTIDE SEQUENCE</scope>
    <source>
        <strain evidence="2">S14</strain>
    </source>
</reference>
<sequence length="174" mass="19173">MHYGHDHHHDHGGGHSHSHSHGHGHNQPVGKTVQWQTPHLPHGHAHEPEDPRKTDLDLVEAAFVEAFSSASDVTSFLRVAGVPFVGEDSSGKRFHLLRVETEDFVDVGAVAPLLGGQGVRYDPLPAKMTSRRRRLAFVFHDGSSVQRLDFATARSLVDRTEASQFETRASARDA</sequence>
<comment type="caution">
    <text evidence="2">The sequence shown here is derived from an EMBL/GenBank/DDBJ whole genome shotgun (WGS) entry which is preliminary data.</text>
</comment>
<proteinExistence type="predicted"/>
<evidence type="ECO:0000313" key="3">
    <source>
        <dbReference type="Proteomes" id="UP001181622"/>
    </source>
</evidence>
<dbReference type="Proteomes" id="UP001181622">
    <property type="component" value="Unassembled WGS sequence"/>
</dbReference>
<feature type="region of interest" description="Disordered" evidence="1">
    <location>
        <begin position="1"/>
        <end position="52"/>
    </location>
</feature>
<dbReference type="EMBL" id="JADBEO010000062">
    <property type="protein sequence ID" value="MDR4308653.1"/>
    <property type="molecule type" value="Genomic_DNA"/>
</dbReference>
<name>A0ABU1DKW7_9HYPH</name>
<evidence type="ECO:0000313" key="2">
    <source>
        <dbReference type="EMBL" id="MDR4308653.1"/>
    </source>
</evidence>
<keyword evidence="3" id="KW-1185">Reference proteome</keyword>
<protein>
    <submittedName>
        <fullName evidence="2">Uncharacterized protein</fullName>
    </submittedName>
</protein>
<dbReference type="RefSeq" id="WP_309394586.1">
    <property type="nucleotide sequence ID" value="NZ_JADBEO010000062.1"/>
</dbReference>
<accession>A0ABU1DKW7</accession>
<feature type="compositionally biased region" description="Basic residues" evidence="1">
    <location>
        <begin position="14"/>
        <end position="24"/>
    </location>
</feature>
<organism evidence="2 3">
    <name type="scientific">Chelatococcus sambhunathii</name>
    <dbReference type="NCBI Taxonomy" id="363953"/>
    <lineage>
        <taxon>Bacteria</taxon>
        <taxon>Pseudomonadati</taxon>
        <taxon>Pseudomonadota</taxon>
        <taxon>Alphaproteobacteria</taxon>
        <taxon>Hyphomicrobiales</taxon>
        <taxon>Chelatococcaceae</taxon>
        <taxon>Chelatococcus</taxon>
    </lineage>
</organism>
<evidence type="ECO:0000256" key="1">
    <source>
        <dbReference type="SAM" id="MobiDB-lite"/>
    </source>
</evidence>
<gene>
    <name evidence="2" type="ORF">IHQ68_18690</name>
</gene>